<dbReference type="OMA" id="WINRFAS"/>
<reference evidence="3" key="1">
    <citation type="submission" date="2013-05" db="EMBL/GenBank/DDBJ databases">
        <title>The Genome sequence of Mucor circinelloides f. circinelloides 1006PhL.</title>
        <authorList>
            <consortium name="The Broad Institute Genomics Platform"/>
            <person name="Cuomo C."/>
            <person name="Earl A."/>
            <person name="Findley K."/>
            <person name="Lee S.C."/>
            <person name="Walker B."/>
            <person name="Young S."/>
            <person name="Zeng Q."/>
            <person name="Gargeya S."/>
            <person name="Fitzgerald M."/>
            <person name="Haas B."/>
            <person name="Abouelleil A."/>
            <person name="Allen A.W."/>
            <person name="Alvarado L."/>
            <person name="Arachchi H.M."/>
            <person name="Berlin A.M."/>
            <person name="Chapman S.B."/>
            <person name="Gainer-Dewar J."/>
            <person name="Goldberg J."/>
            <person name="Griggs A."/>
            <person name="Gujja S."/>
            <person name="Hansen M."/>
            <person name="Howarth C."/>
            <person name="Imamovic A."/>
            <person name="Ireland A."/>
            <person name="Larimer J."/>
            <person name="McCowan C."/>
            <person name="Murphy C."/>
            <person name="Pearson M."/>
            <person name="Poon T.W."/>
            <person name="Priest M."/>
            <person name="Roberts A."/>
            <person name="Saif S."/>
            <person name="Shea T."/>
            <person name="Sisk P."/>
            <person name="Sykes S."/>
            <person name="Wortman J."/>
            <person name="Nusbaum C."/>
            <person name="Birren B."/>
        </authorList>
    </citation>
    <scope>NUCLEOTIDE SEQUENCE [LARGE SCALE GENOMIC DNA]</scope>
    <source>
        <strain evidence="3">1006PhL</strain>
    </source>
</reference>
<gene>
    <name evidence="2" type="ORF">HMPREF1544_00622</name>
</gene>
<dbReference type="VEuPathDB" id="FungiDB:HMPREF1544_00622"/>
<dbReference type="OrthoDB" id="2282120at2759"/>
<dbReference type="AlphaFoldDB" id="S2JRI7"/>
<protein>
    <submittedName>
        <fullName evidence="2">Uncharacterized protein</fullName>
    </submittedName>
</protein>
<accession>S2JRI7</accession>
<sequence length="354" mass="40507">MNKKLIVEELATKGLGREQLKSTWGGQFGKIAKQSLKENEFMLDFDQIDWKDLIDEGIQATAGIAEQKIRQKRSKATYEAFDTETDLVASQIRKRQLETSQSQQKAERRKIWYDNEEKTTSPASSNYFTDKRTEDSDLVEELPNHTSVRSITDDNEAVEVIYDESSLWLSGGSSYIPETNTEPSLPSMKFTKKFFWYLSLCEMGIITTDKVEMNTTNYTIKTIYDEAHSEIKTGNIKSTNLDIRLRLSGLFSSVDYEPQPISVGYVAEQAIFSPLTTQNINILTSAMQSNELLRLDHNYTTMEELAINHILTDVYLKHSTSKYREDSELSLLIDSISCLFSSLWSSHSTVRLTW</sequence>
<feature type="compositionally biased region" description="Basic and acidic residues" evidence="1">
    <location>
        <begin position="105"/>
        <end position="119"/>
    </location>
</feature>
<dbReference type="Proteomes" id="UP000014254">
    <property type="component" value="Unassembled WGS sequence"/>
</dbReference>
<evidence type="ECO:0000256" key="1">
    <source>
        <dbReference type="SAM" id="MobiDB-lite"/>
    </source>
</evidence>
<evidence type="ECO:0000313" key="2">
    <source>
        <dbReference type="EMBL" id="EPB92609.1"/>
    </source>
</evidence>
<dbReference type="eggNOG" id="ENOG502RAA4">
    <property type="taxonomic scope" value="Eukaryota"/>
</dbReference>
<proteinExistence type="predicted"/>
<name>S2JRI7_MUCC1</name>
<dbReference type="InParanoid" id="S2JRI7"/>
<evidence type="ECO:0000313" key="3">
    <source>
        <dbReference type="Proteomes" id="UP000014254"/>
    </source>
</evidence>
<feature type="region of interest" description="Disordered" evidence="1">
    <location>
        <begin position="94"/>
        <end position="146"/>
    </location>
</feature>
<keyword evidence="3" id="KW-1185">Reference proteome</keyword>
<organism evidence="2 3">
    <name type="scientific">Mucor circinelloides f. circinelloides (strain 1006PhL)</name>
    <name type="common">Mucormycosis agent</name>
    <name type="synonym">Calyptromyces circinelloides</name>
    <dbReference type="NCBI Taxonomy" id="1220926"/>
    <lineage>
        <taxon>Eukaryota</taxon>
        <taxon>Fungi</taxon>
        <taxon>Fungi incertae sedis</taxon>
        <taxon>Mucoromycota</taxon>
        <taxon>Mucoromycotina</taxon>
        <taxon>Mucoromycetes</taxon>
        <taxon>Mucorales</taxon>
        <taxon>Mucorineae</taxon>
        <taxon>Mucoraceae</taxon>
        <taxon>Mucor</taxon>
    </lineage>
</organism>
<dbReference type="EMBL" id="KE123899">
    <property type="protein sequence ID" value="EPB92609.1"/>
    <property type="molecule type" value="Genomic_DNA"/>
</dbReference>